<reference evidence="2" key="1">
    <citation type="submission" date="2018-12" db="EMBL/GenBank/DDBJ databases">
        <title>Dusodibacter welbiota gen. nov., sp. nov., isolated from human faeces and emended description of the Oscillibacter genus.</title>
        <authorList>
            <person name="Le Roy T."/>
            <person name="Van der Smissen P."/>
            <person name="Delzenne N."/>
            <person name="Muccioli G."/>
            <person name="Collet J.F."/>
            <person name="Cani P.D."/>
        </authorList>
    </citation>
    <scope>NUCLEOTIDE SEQUENCE [LARGE SCALE GENOMIC DNA]</scope>
    <source>
        <strain evidence="2">J115</strain>
    </source>
</reference>
<proteinExistence type="predicted"/>
<gene>
    <name evidence="1" type="ORF">EIO64_18345</name>
</gene>
<dbReference type="EMBL" id="CP034413">
    <property type="protein sequence ID" value="QQL05856.1"/>
    <property type="molecule type" value="Genomic_DNA"/>
</dbReference>
<name>A0A7T7IFW1_9FIRM</name>
<accession>A0A7T7IFW1</accession>
<evidence type="ECO:0000313" key="2">
    <source>
        <dbReference type="Proteomes" id="UP000298642"/>
    </source>
</evidence>
<evidence type="ECO:0000313" key="1">
    <source>
        <dbReference type="EMBL" id="QQL05856.1"/>
    </source>
</evidence>
<keyword evidence="2" id="KW-1185">Reference proteome</keyword>
<dbReference type="RefSeq" id="WP_158629689.1">
    <property type="nucleotide sequence ID" value="NZ_CP034413.3"/>
</dbReference>
<dbReference type="AlphaFoldDB" id="A0A7T7IFW1"/>
<sequence>MAFSNRRRFFILKGKRRKTMLNTLLSVIRAILVELVDQLLRKVCTLG</sequence>
<dbReference type="Proteomes" id="UP000298642">
    <property type="component" value="Chromosome"/>
</dbReference>
<dbReference type="KEGG" id="obj:EIO64_18345"/>
<organism evidence="1 2">
    <name type="scientific">Dysosmobacter welbionis</name>
    <dbReference type="NCBI Taxonomy" id="2093857"/>
    <lineage>
        <taxon>Bacteria</taxon>
        <taxon>Bacillati</taxon>
        <taxon>Bacillota</taxon>
        <taxon>Clostridia</taxon>
        <taxon>Eubacteriales</taxon>
        <taxon>Oscillospiraceae</taxon>
        <taxon>Dysosmobacter</taxon>
    </lineage>
</organism>
<protein>
    <submittedName>
        <fullName evidence="1">Uncharacterized protein</fullName>
    </submittedName>
</protein>